<keyword evidence="1" id="KW-1133">Transmembrane helix</keyword>
<reference evidence="2 3" key="1">
    <citation type="submission" date="2020-03" db="EMBL/GenBank/DDBJ databases">
        <title>Genomic Encyclopedia of Type Strains, Phase IV (KMG-IV): sequencing the most valuable type-strain genomes for metagenomic binning, comparative biology and taxonomic classification.</title>
        <authorList>
            <person name="Goeker M."/>
        </authorList>
    </citation>
    <scope>NUCLEOTIDE SEQUENCE [LARGE SCALE GENOMIC DNA]</scope>
    <source>
        <strain evidence="2 3">DSM 4736</strain>
    </source>
</reference>
<dbReference type="Pfam" id="PF13630">
    <property type="entry name" value="SdpI"/>
    <property type="match status" value="1"/>
</dbReference>
<dbReference type="Proteomes" id="UP000587415">
    <property type="component" value="Unassembled WGS sequence"/>
</dbReference>
<dbReference type="AlphaFoldDB" id="A0A7X5YH69"/>
<dbReference type="RefSeq" id="WP_168044819.1">
    <property type="nucleotide sequence ID" value="NZ_JAATJM010000001.1"/>
</dbReference>
<feature type="transmembrane region" description="Helical" evidence="1">
    <location>
        <begin position="118"/>
        <end position="138"/>
    </location>
</feature>
<feature type="transmembrane region" description="Helical" evidence="1">
    <location>
        <begin position="51"/>
        <end position="74"/>
    </location>
</feature>
<name>A0A7X5YH69_9CAUL</name>
<protein>
    <submittedName>
        <fullName evidence="2">Putative membrane protein</fullName>
    </submittedName>
</protein>
<dbReference type="EMBL" id="JAATJM010000001">
    <property type="protein sequence ID" value="NJC39888.1"/>
    <property type="molecule type" value="Genomic_DNA"/>
</dbReference>
<sequence length="220" mass="22478">MTLSATDRATVAVSLIIVATGAAIAFAGPLELMPCHFGADGQADAWAGREAIGAGIAGLGLLTGLLAGGMGLAAARAPDAARTRSLRAAQILILLTFLALTLFAGVTSVSGVTSLGAALPMAGLSAIFLAVGAVLGRVGPNPIAGVRTPWSYKSRLAWDRSNRLAGRLLFLIGLAGLALSPIAPQPLGYQLIIAAVLVAAVLSVFESWRVWRTDPDRQPF</sequence>
<keyword evidence="1" id="KW-0812">Transmembrane</keyword>
<evidence type="ECO:0000313" key="3">
    <source>
        <dbReference type="Proteomes" id="UP000587415"/>
    </source>
</evidence>
<proteinExistence type="predicted"/>
<gene>
    <name evidence="2" type="ORF">GGQ87_000146</name>
</gene>
<evidence type="ECO:0000313" key="2">
    <source>
        <dbReference type="EMBL" id="NJC39888.1"/>
    </source>
</evidence>
<organism evidence="2 3">
    <name type="scientific">Brevundimonas alba</name>
    <dbReference type="NCBI Taxonomy" id="74314"/>
    <lineage>
        <taxon>Bacteria</taxon>
        <taxon>Pseudomonadati</taxon>
        <taxon>Pseudomonadota</taxon>
        <taxon>Alphaproteobacteria</taxon>
        <taxon>Caulobacterales</taxon>
        <taxon>Caulobacteraceae</taxon>
        <taxon>Brevundimonas</taxon>
    </lineage>
</organism>
<comment type="caution">
    <text evidence="2">The sequence shown here is derived from an EMBL/GenBank/DDBJ whole genome shotgun (WGS) entry which is preliminary data.</text>
</comment>
<keyword evidence="1" id="KW-0472">Membrane</keyword>
<accession>A0A7X5YH69</accession>
<dbReference type="InterPro" id="IPR026272">
    <property type="entry name" value="SdpI"/>
</dbReference>
<feature type="transmembrane region" description="Helical" evidence="1">
    <location>
        <begin position="189"/>
        <end position="208"/>
    </location>
</feature>
<feature type="transmembrane region" description="Helical" evidence="1">
    <location>
        <begin position="164"/>
        <end position="183"/>
    </location>
</feature>
<evidence type="ECO:0000256" key="1">
    <source>
        <dbReference type="SAM" id="Phobius"/>
    </source>
</evidence>
<feature type="transmembrane region" description="Helical" evidence="1">
    <location>
        <begin position="86"/>
        <end position="106"/>
    </location>
</feature>
<keyword evidence="3" id="KW-1185">Reference proteome</keyword>
<dbReference type="InterPro" id="IPR025962">
    <property type="entry name" value="SdpI/YhfL"/>
</dbReference>
<dbReference type="PIRSF" id="PIRSF038959">
    <property type="entry name" value="SdpI"/>
    <property type="match status" value="1"/>
</dbReference>